<reference evidence="1 2" key="2">
    <citation type="submission" date="2018-11" db="EMBL/GenBank/DDBJ databases">
        <authorList>
            <consortium name="Pathogen Informatics"/>
        </authorList>
    </citation>
    <scope>NUCLEOTIDE SEQUENCE [LARGE SCALE GENOMIC DNA]</scope>
    <source>
        <strain evidence="1 2">NST_G2</strain>
    </source>
</reference>
<dbReference type="AlphaFoldDB" id="A0A183SV93"/>
<proteinExistence type="predicted"/>
<name>A0A183SV93_SCHSO</name>
<reference evidence="3" key="1">
    <citation type="submission" date="2016-06" db="UniProtKB">
        <authorList>
            <consortium name="WormBaseParasite"/>
        </authorList>
    </citation>
    <scope>IDENTIFICATION</scope>
</reference>
<keyword evidence="2" id="KW-1185">Reference proteome</keyword>
<evidence type="ECO:0000313" key="2">
    <source>
        <dbReference type="Proteomes" id="UP000275846"/>
    </source>
</evidence>
<sequence>MASFRDVETWNFSMKLALASGRKAAAALSLIRQSRGSYFFFFSAHFRLESRQELPPPVDSLFLTRWILELLPQSCGVQCLWSGLARSGTGDRVWLALLSPQPPVPSTLYLVRFGDPTAALPLLLCVTPIGVSSSADVDASLQLTVSRALEFLLGSSELLFSGDDKVALLCAAERCVSAGHSRMNRQEDEQSSEKLERVKAYLSSLPN</sequence>
<dbReference type="WBParaSite" id="SSLN_0000845901-mRNA-1">
    <property type="protein sequence ID" value="SSLN_0000845901-mRNA-1"/>
    <property type="gene ID" value="SSLN_0000845901"/>
</dbReference>
<dbReference type="Proteomes" id="UP000275846">
    <property type="component" value="Unassembled WGS sequence"/>
</dbReference>
<gene>
    <name evidence="1" type="ORF">SSLN_LOCUS8141</name>
</gene>
<accession>A0A183SV93</accession>
<organism evidence="3">
    <name type="scientific">Schistocephalus solidus</name>
    <name type="common">Tapeworm</name>
    <dbReference type="NCBI Taxonomy" id="70667"/>
    <lineage>
        <taxon>Eukaryota</taxon>
        <taxon>Metazoa</taxon>
        <taxon>Spiralia</taxon>
        <taxon>Lophotrochozoa</taxon>
        <taxon>Platyhelminthes</taxon>
        <taxon>Cestoda</taxon>
        <taxon>Eucestoda</taxon>
        <taxon>Diphyllobothriidea</taxon>
        <taxon>Diphyllobothriidae</taxon>
        <taxon>Schistocephalus</taxon>
    </lineage>
</organism>
<evidence type="ECO:0000313" key="3">
    <source>
        <dbReference type="WBParaSite" id="SSLN_0000845901-mRNA-1"/>
    </source>
</evidence>
<dbReference type="EMBL" id="UYSU01034492">
    <property type="protein sequence ID" value="VDL94526.1"/>
    <property type="molecule type" value="Genomic_DNA"/>
</dbReference>
<evidence type="ECO:0000313" key="1">
    <source>
        <dbReference type="EMBL" id="VDL94526.1"/>
    </source>
</evidence>
<protein>
    <submittedName>
        <fullName evidence="1 3">Uncharacterized protein</fullName>
    </submittedName>
</protein>